<gene>
    <name evidence="3" type="ORF">LITE_LOCUS35751</name>
</gene>
<dbReference type="InterPro" id="IPR001878">
    <property type="entry name" value="Znf_CCHC"/>
</dbReference>
<keyword evidence="1" id="KW-0479">Metal-binding</keyword>
<dbReference type="InterPro" id="IPR025558">
    <property type="entry name" value="DUF4283"/>
</dbReference>
<evidence type="ECO:0000313" key="4">
    <source>
        <dbReference type="Proteomes" id="UP001154282"/>
    </source>
</evidence>
<dbReference type="Pfam" id="PF14111">
    <property type="entry name" value="DUF4283"/>
    <property type="match status" value="1"/>
</dbReference>
<keyword evidence="1" id="KW-0863">Zinc-finger</keyword>
<feature type="domain" description="CCHC-type" evidence="2">
    <location>
        <begin position="142"/>
        <end position="157"/>
    </location>
</feature>
<dbReference type="SUPFAM" id="SSF57756">
    <property type="entry name" value="Retrovirus zinc finger-like domains"/>
    <property type="match status" value="1"/>
</dbReference>
<dbReference type="PANTHER" id="PTHR31286:SF99">
    <property type="entry name" value="DUF4283 DOMAIN-CONTAINING PROTEIN"/>
    <property type="match status" value="1"/>
</dbReference>
<sequence length="239" mass="27195">MWRPSGSLDIIDLNNETFLVTFNNDHDYLKALTGGPWVILDHYLLVHQWTRSFRSTDKPHRSVVACVQFLELPVHFYHKEVLFAIGNLIGRTVKLDYHTETLQLGKFARIDIKLDPTKPLPTKVYLDGIRQQVLYENLPQICYECGRIGHLKEHCPNRSPSQELALVLVPDNASPSLPANQSSETPPATVRGCKSLESHGSRINPNRVTTRTFLNHLVLIQVKLYQNQGGKGKENHTKE</sequence>
<dbReference type="PANTHER" id="PTHR31286">
    <property type="entry name" value="GLYCINE-RICH CELL WALL STRUCTURAL PROTEIN 1.8-LIKE"/>
    <property type="match status" value="1"/>
</dbReference>
<evidence type="ECO:0000256" key="1">
    <source>
        <dbReference type="PROSITE-ProRule" id="PRU00047"/>
    </source>
</evidence>
<keyword evidence="4" id="KW-1185">Reference proteome</keyword>
<dbReference type="Proteomes" id="UP001154282">
    <property type="component" value="Unassembled WGS sequence"/>
</dbReference>
<comment type="caution">
    <text evidence="3">The sequence shown here is derived from an EMBL/GenBank/DDBJ whole genome shotgun (WGS) entry which is preliminary data.</text>
</comment>
<dbReference type="AlphaFoldDB" id="A0AAV0NYX8"/>
<keyword evidence="1" id="KW-0862">Zinc</keyword>
<evidence type="ECO:0000313" key="3">
    <source>
        <dbReference type="EMBL" id="CAI0463388.1"/>
    </source>
</evidence>
<protein>
    <recommendedName>
        <fullName evidence="2">CCHC-type domain-containing protein</fullName>
    </recommendedName>
</protein>
<dbReference type="GO" id="GO:0003676">
    <property type="term" value="F:nucleic acid binding"/>
    <property type="evidence" value="ECO:0007669"/>
    <property type="project" value="InterPro"/>
</dbReference>
<proteinExistence type="predicted"/>
<reference evidence="3" key="1">
    <citation type="submission" date="2022-08" db="EMBL/GenBank/DDBJ databases">
        <authorList>
            <person name="Gutierrez-Valencia J."/>
        </authorList>
    </citation>
    <scope>NUCLEOTIDE SEQUENCE</scope>
</reference>
<name>A0AAV0NYX8_9ROSI</name>
<dbReference type="InterPro" id="IPR036875">
    <property type="entry name" value="Znf_CCHC_sf"/>
</dbReference>
<dbReference type="GO" id="GO:0008270">
    <property type="term" value="F:zinc ion binding"/>
    <property type="evidence" value="ECO:0007669"/>
    <property type="project" value="UniProtKB-KW"/>
</dbReference>
<dbReference type="InterPro" id="IPR040256">
    <property type="entry name" value="At4g02000-like"/>
</dbReference>
<accession>A0AAV0NYX8</accession>
<dbReference type="PROSITE" id="PS50158">
    <property type="entry name" value="ZF_CCHC"/>
    <property type="match status" value="1"/>
</dbReference>
<dbReference type="EMBL" id="CAMGYJ010000008">
    <property type="protein sequence ID" value="CAI0463388.1"/>
    <property type="molecule type" value="Genomic_DNA"/>
</dbReference>
<evidence type="ECO:0000259" key="2">
    <source>
        <dbReference type="PROSITE" id="PS50158"/>
    </source>
</evidence>
<organism evidence="3 4">
    <name type="scientific">Linum tenue</name>
    <dbReference type="NCBI Taxonomy" id="586396"/>
    <lineage>
        <taxon>Eukaryota</taxon>
        <taxon>Viridiplantae</taxon>
        <taxon>Streptophyta</taxon>
        <taxon>Embryophyta</taxon>
        <taxon>Tracheophyta</taxon>
        <taxon>Spermatophyta</taxon>
        <taxon>Magnoliopsida</taxon>
        <taxon>eudicotyledons</taxon>
        <taxon>Gunneridae</taxon>
        <taxon>Pentapetalae</taxon>
        <taxon>rosids</taxon>
        <taxon>fabids</taxon>
        <taxon>Malpighiales</taxon>
        <taxon>Linaceae</taxon>
        <taxon>Linum</taxon>
    </lineage>
</organism>